<feature type="region of interest" description="Disordered" evidence="5">
    <location>
        <begin position="101"/>
        <end position="121"/>
    </location>
</feature>
<evidence type="ECO:0000313" key="7">
    <source>
        <dbReference type="EMBL" id="CAD5118137.1"/>
    </source>
</evidence>
<dbReference type="InterPro" id="IPR050224">
    <property type="entry name" value="TALE_homeobox"/>
</dbReference>
<organism evidence="7 8">
    <name type="scientific">Dimorphilus gyrociliatus</name>
    <dbReference type="NCBI Taxonomy" id="2664684"/>
    <lineage>
        <taxon>Eukaryota</taxon>
        <taxon>Metazoa</taxon>
        <taxon>Spiralia</taxon>
        <taxon>Lophotrochozoa</taxon>
        <taxon>Annelida</taxon>
        <taxon>Polychaeta</taxon>
        <taxon>Polychaeta incertae sedis</taxon>
        <taxon>Dinophilidae</taxon>
        <taxon>Dimorphilus</taxon>
    </lineage>
</organism>
<reference evidence="7 8" key="1">
    <citation type="submission" date="2020-08" db="EMBL/GenBank/DDBJ databases">
        <authorList>
            <person name="Hejnol A."/>
        </authorList>
    </citation>
    <scope>NUCLEOTIDE SEQUENCE [LARGE SCALE GENOMIC DNA]</scope>
</reference>
<name>A0A7I8VU74_9ANNE</name>
<dbReference type="PANTHER" id="PTHR11850">
    <property type="entry name" value="HOMEOBOX PROTEIN TRANSCRIPTION FACTORS"/>
    <property type="match status" value="1"/>
</dbReference>
<evidence type="ECO:0000256" key="5">
    <source>
        <dbReference type="SAM" id="MobiDB-lite"/>
    </source>
</evidence>
<evidence type="ECO:0000256" key="4">
    <source>
        <dbReference type="PROSITE-ProRule" id="PRU00108"/>
    </source>
</evidence>
<dbReference type="SUPFAM" id="SSF46689">
    <property type="entry name" value="Homeodomain-like"/>
    <property type="match status" value="1"/>
</dbReference>
<protein>
    <submittedName>
        <fullName evidence="7">DgyrCDS6873</fullName>
    </submittedName>
</protein>
<keyword evidence="3 4" id="KW-0539">Nucleus</keyword>
<feature type="domain" description="Homeobox" evidence="6">
    <location>
        <begin position="127"/>
        <end position="190"/>
    </location>
</feature>
<keyword evidence="2 4" id="KW-0371">Homeobox</keyword>
<dbReference type="Gene3D" id="1.10.10.60">
    <property type="entry name" value="Homeodomain-like"/>
    <property type="match status" value="1"/>
</dbReference>
<accession>A0A7I8VU74</accession>
<dbReference type="CDD" id="cd00086">
    <property type="entry name" value="homeodomain"/>
    <property type="match status" value="1"/>
</dbReference>
<evidence type="ECO:0000256" key="1">
    <source>
        <dbReference type="ARBA" id="ARBA00023125"/>
    </source>
</evidence>
<dbReference type="GO" id="GO:0005634">
    <property type="term" value="C:nucleus"/>
    <property type="evidence" value="ECO:0007669"/>
    <property type="project" value="UniProtKB-SubCell"/>
</dbReference>
<feature type="DNA-binding region" description="Homeobox" evidence="4">
    <location>
        <begin position="129"/>
        <end position="191"/>
    </location>
</feature>
<dbReference type="OrthoDB" id="4187154at2759"/>
<dbReference type="AlphaFoldDB" id="A0A7I8VU74"/>
<dbReference type="GO" id="GO:0003677">
    <property type="term" value="F:DNA binding"/>
    <property type="evidence" value="ECO:0007669"/>
    <property type="project" value="UniProtKB-UniRule"/>
</dbReference>
<evidence type="ECO:0000256" key="3">
    <source>
        <dbReference type="ARBA" id="ARBA00023242"/>
    </source>
</evidence>
<dbReference type="Pfam" id="PF05920">
    <property type="entry name" value="Homeobox_KN"/>
    <property type="match status" value="1"/>
</dbReference>
<dbReference type="SMART" id="SM00389">
    <property type="entry name" value="HOX"/>
    <property type="match status" value="1"/>
</dbReference>
<dbReference type="PROSITE" id="PS50071">
    <property type="entry name" value="HOMEOBOX_2"/>
    <property type="match status" value="1"/>
</dbReference>
<dbReference type="InterPro" id="IPR001356">
    <property type="entry name" value="HD"/>
</dbReference>
<dbReference type="EMBL" id="CAJFCJ010000008">
    <property type="protein sequence ID" value="CAD5118137.1"/>
    <property type="molecule type" value="Genomic_DNA"/>
</dbReference>
<feature type="region of interest" description="Disordered" evidence="5">
    <location>
        <begin position="192"/>
        <end position="212"/>
    </location>
</feature>
<dbReference type="Proteomes" id="UP000549394">
    <property type="component" value="Unassembled WGS sequence"/>
</dbReference>
<dbReference type="InterPro" id="IPR009057">
    <property type="entry name" value="Homeodomain-like_sf"/>
</dbReference>
<gene>
    <name evidence="7" type="ORF">DGYR_LOCUS6564</name>
</gene>
<sequence length="269" mass="30391">MVENTHYTGLTQVFGFNQFQLHPAVRQEQNVLLQTFRNYAYLYDNDVLKLEAEFHNEFSVICKYTPSQSITDAQLMCIRHTSGRLQTVISKYIKAPPAADTRPIIEHPSESTSSKVSVGVNKLKHERKKPYSRSTLPTKALTLMQAWYDQNAHYPYPTAEEKQRFAMEGGITAKQVKSWFCNKRNRMHNTLGKNRSIKSQRSHSYEVPSPDSGYCELSQGSLHSYGVQEDSTSSFNENTTAKGESTIDFSGLLDGYVEKKEGVGSAGVQ</sequence>
<proteinExistence type="predicted"/>
<dbReference type="GO" id="GO:0006355">
    <property type="term" value="P:regulation of DNA-templated transcription"/>
    <property type="evidence" value="ECO:0007669"/>
    <property type="project" value="InterPro"/>
</dbReference>
<evidence type="ECO:0000256" key="2">
    <source>
        <dbReference type="ARBA" id="ARBA00023155"/>
    </source>
</evidence>
<dbReference type="InterPro" id="IPR008422">
    <property type="entry name" value="KN_HD"/>
</dbReference>
<evidence type="ECO:0000259" key="6">
    <source>
        <dbReference type="PROSITE" id="PS50071"/>
    </source>
</evidence>
<keyword evidence="8" id="KW-1185">Reference proteome</keyword>
<evidence type="ECO:0000313" key="8">
    <source>
        <dbReference type="Proteomes" id="UP000549394"/>
    </source>
</evidence>
<comment type="subcellular location">
    <subcellularLocation>
        <location evidence="4">Nucleus</location>
    </subcellularLocation>
</comment>
<keyword evidence="1 4" id="KW-0238">DNA-binding</keyword>
<comment type="caution">
    <text evidence="7">The sequence shown here is derived from an EMBL/GenBank/DDBJ whole genome shotgun (WGS) entry which is preliminary data.</text>
</comment>